<organism evidence="9 10">
    <name type="scientific">Anisodus tanguticus</name>
    <dbReference type="NCBI Taxonomy" id="243964"/>
    <lineage>
        <taxon>Eukaryota</taxon>
        <taxon>Viridiplantae</taxon>
        <taxon>Streptophyta</taxon>
        <taxon>Embryophyta</taxon>
        <taxon>Tracheophyta</taxon>
        <taxon>Spermatophyta</taxon>
        <taxon>Magnoliopsida</taxon>
        <taxon>eudicotyledons</taxon>
        <taxon>Gunneridae</taxon>
        <taxon>Pentapetalae</taxon>
        <taxon>asterids</taxon>
        <taxon>lamiids</taxon>
        <taxon>Solanales</taxon>
        <taxon>Solanaceae</taxon>
        <taxon>Solanoideae</taxon>
        <taxon>Hyoscyameae</taxon>
        <taxon>Anisodus</taxon>
    </lineage>
</organism>
<dbReference type="InterPro" id="IPR000719">
    <property type="entry name" value="Prot_kinase_dom"/>
</dbReference>
<evidence type="ECO:0000256" key="2">
    <source>
        <dbReference type="ARBA" id="ARBA00022679"/>
    </source>
</evidence>
<protein>
    <recommendedName>
        <fullName evidence="11">Non-specific serine/threonine protein kinase</fullName>
    </recommendedName>
</protein>
<dbReference type="PANTHER" id="PTHR48012">
    <property type="entry name" value="STERILE20-LIKE KINASE, ISOFORM B-RELATED"/>
    <property type="match status" value="1"/>
</dbReference>
<evidence type="ECO:0000256" key="6">
    <source>
        <dbReference type="SAM" id="MobiDB-lite"/>
    </source>
</evidence>
<feature type="compositionally biased region" description="Low complexity" evidence="6">
    <location>
        <begin position="289"/>
        <end position="298"/>
    </location>
</feature>
<dbReference type="SUPFAM" id="SSF56112">
    <property type="entry name" value="Protein kinase-like (PK-like)"/>
    <property type="match status" value="1"/>
</dbReference>
<evidence type="ECO:0000313" key="10">
    <source>
        <dbReference type="Proteomes" id="UP001291623"/>
    </source>
</evidence>
<dbReference type="GO" id="GO:0005524">
    <property type="term" value="F:ATP binding"/>
    <property type="evidence" value="ECO:0007669"/>
    <property type="project" value="UniProtKB-KW"/>
</dbReference>
<feature type="region of interest" description="Disordered" evidence="6">
    <location>
        <begin position="448"/>
        <end position="467"/>
    </location>
</feature>
<evidence type="ECO:0000256" key="1">
    <source>
        <dbReference type="ARBA" id="ARBA00022527"/>
    </source>
</evidence>
<dbReference type="EMBL" id="JAVYJV010000085">
    <property type="protein sequence ID" value="KAK4336840.1"/>
    <property type="molecule type" value="Genomic_DNA"/>
</dbReference>
<dbReference type="FunFam" id="4.10.170.10:FF:000002">
    <property type="entry name" value="serine/threonine-protein kinase 3"/>
    <property type="match status" value="1"/>
</dbReference>
<dbReference type="InterPro" id="IPR011524">
    <property type="entry name" value="SARAH_dom"/>
</dbReference>
<evidence type="ECO:0000259" key="8">
    <source>
        <dbReference type="PROSITE" id="PS50951"/>
    </source>
</evidence>
<dbReference type="Proteomes" id="UP001291623">
    <property type="component" value="Unassembled WGS sequence"/>
</dbReference>
<feature type="region of interest" description="Disordered" evidence="6">
    <location>
        <begin position="241"/>
        <end position="303"/>
    </location>
</feature>
<dbReference type="Gene3D" id="1.10.510.10">
    <property type="entry name" value="Transferase(Phosphotransferase) domain 1"/>
    <property type="match status" value="1"/>
</dbReference>
<evidence type="ECO:0000313" key="9">
    <source>
        <dbReference type="EMBL" id="KAK4336840.1"/>
    </source>
</evidence>
<dbReference type="GO" id="GO:0004674">
    <property type="term" value="F:protein serine/threonine kinase activity"/>
    <property type="evidence" value="ECO:0007669"/>
    <property type="project" value="UniProtKB-KW"/>
</dbReference>
<keyword evidence="5" id="KW-0067">ATP-binding</keyword>
<sequence length="467" mass="53897">MNSKLKPAKTFLVVWSLMEMKLFEDMKSTRFFIKLKNDNFYLKTNFFLTNKTKLRIIIKIIKINCKNKGLETAVSFLGKNFRDRKKRQKFKNDHDGNAKLADFGVAGQLTDTMAKRNTVIGTPFWMAPEVIQEIGYDCLADIWSLGITALEMAEGKPPYNDIHPMRAIFMIPQKPPPSFRNPDKWSSEFIDFVSKCLVKNPENRASASELLNHDFIKLKAKSNELIFKMIHDTNLLAETDSQNESNNINNNSSTIIPSNDLCKNQDTMNSESETESSSDLNGENKKSQNKNQENSSNKTLNSDVESDLGTLIINNQTDDEDSEKTLKPSFIQHFEKSRQKSNYNEDKSLMDMNFGKTVEITNENTNESSLSNSSQQNDNNTFNLYHNENKPSYYQSNQQNLPAMRSLILDGDFEFLRNMTLEQLKNKLATLDQEMEKEIDELNRRYASKRQPIIDAKEQKRKKQQNF</sequence>
<gene>
    <name evidence="9" type="ORF">RND71_043901</name>
</gene>
<dbReference type="InterPro" id="IPR050629">
    <property type="entry name" value="STE20/SPS1-PAK"/>
</dbReference>
<dbReference type="Pfam" id="PF11629">
    <property type="entry name" value="Mst1_SARAH"/>
    <property type="match status" value="1"/>
</dbReference>
<dbReference type="GO" id="GO:0005737">
    <property type="term" value="C:cytoplasm"/>
    <property type="evidence" value="ECO:0007669"/>
    <property type="project" value="TreeGrafter"/>
</dbReference>
<keyword evidence="10" id="KW-1185">Reference proteome</keyword>
<evidence type="ECO:0000256" key="3">
    <source>
        <dbReference type="ARBA" id="ARBA00022741"/>
    </source>
</evidence>
<dbReference type="GO" id="GO:0051262">
    <property type="term" value="P:protein tetramerization"/>
    <property type="evidence" value="ECO:0007669"/>
    <property type="project" value="InterPro"/>
</dbReference>
<dbReference type="SMART" id="SM00220">
    <property type="entry name" value="S_TKc"/>
    <property type="match status" value="1"/>
</dbReference>
<dbReference type="PANTHER" id="PTHR48012:SF2">
    <property type="entry name" value="STERILE20-LIKE KINASE, ISOFORM B"/>
    <property type="match status" value="1"/>
</dbReference>
<keyword evidence="2" id="KW-0808">Transferase</keyword>
<feature type="domain" description="SARAH" evidence="8">
    <location>
        <begin position="413"/>
        <end position="460"/>
    </location>
</feature>
<accession>A0AAE1QNU9</accession>
<dbReference type="InterPro" id="IPR011009">
    <property type="entry name" value="Kinase-like_dom_sf"/>
</dbReference>
<dbReference type="Pfam" id="PF00069">
    <property type="entry name" value="Pkinase"/>
    <property type="match status" value="1"/>
</dbReference>
<name>A0AAE1QNU9_9SOLA</name>
<dbReference type="GO" id="GO:0007165">
    <property type="term" value="P:signal transduction"/>
    <property type="evidence" value="ECO:0007669"/>
    <property type="project" value="InterPro"/>
</dbReference>
<keyword evidence="4" id="KW-0418">Kinase</keyword>
<dbReference type="InterPro" id="IPR036674">
    <property type="entry name" value="p53_tetramer_sf"/>
</dbReference>
<comment type="caution">
    <text evidence="9">The sequence shown here is derived from an EMBL/GenBank/DDBJ whole genome shotgun (WGS) entry which is preliminary data.</text>
</comment>
<keyword evidence="1" id="KW-0723">Serine/threonine-protein kinase</keyword>
<dbReference type="AlphaFoldDB" id="A0AAE1QNU9"/>
<proteinExistence type="predicted"/>
<evidence type="ECO:0008006" key="11">
    <source>
        <dbReference type="Google" id="ProtNLM"/>
    </source>
</evidence>
<evidence type="ECO:0000256" key="5">
    <source>
        <dbReference type="ARBA" id="ARBA00022840"/>
    </source>
</evidence>
<dbReference type="PROSITE" id="PS50011">
    <property type="entry name" value="PROTEIN_KINASE_DOM"/>
    <property type="match status" value="1"/>
</dbReference>
<keyword evidence="3" id="KW-0547">Nucleotide-binding</keyword>
<reference evidence="9" key="1">
    <citation type="submission" date="2023-12" db="EMBL/GenBank/DDBJ databases">
        <title>Genome assembly of Anisodus tanguticus.</title>
        <authorList>
            <person name="Wang Y.-J."/>
        </authorList>
    </citation>
    <scope>NUCLEOTIDE SEQUENCE</scope>
    <source>
        <strain evidence="9">KB-2021</strain>
        <tissue evidence="9">Leaf</tissue>
    </source>
</reference>
<feature type="domain" description="Protein kinase" evidence="7">
    <location>
        <begin position="1"/>
        <end position="216"/>
    </location>
</feature>
<dbReference type="Gene3D" id="4.10.170.10">
    <property type="entry name" value="p53-like tetramerisation domain"/>
    <property type="match status" value="1"/>
</dbReference>
<evidence type="ECO:0000256" key="4">
    <source>
        <dbReference type="ARBA" id="ARBA00022777"/>
    </source>
</evidence>
<feature type="compositionally biased region" description="Low complexity" evidence="6">
    <location>
        <begin position="242"/>
        <end position="259"/>
    </location>
</feature>
<evidence type="ECO:0000259" key="7">
    <source>
        <dbReference type="PROSITE" id="PS50011"/>
    </source>
</evidence>
<dbReference type="InterPro" id="IPR024205">
    <property type="entry name" value="Mst1_2_SARAH_domain"/>
</dbReference>
<dbReference type="PROSITE" id="PS50951">
    <property type="entry name" value="SARAH"/>
    <property type="match status" value="1"/>
</dbReference>